<feature type="region of interest" description="Disordered" evidence="1">
    <location>
        <begin position="256"/>
        <end position="288"/>
    </location>
</feature>
<dbReference type="InterPro" id="IPR001509">
    <property type="entry name" value="Epimerase_deHydtase"/>
</dbReference>
<dbReference type="Proteomes" id="UP000094526">
    <property type="component" value="Unassembled WGS sequence"/>
</dbReference>
<comment type="caution">
    <text evidence="3">The sequence shown here is derived from an EMBL/GenBank/DDBJ whole genome shotgun (WGS) entry which is preliminary data.</text>
</comment>
<evidence type="ECO:0000256" key="1">
    <source>
        <dbReference type="SAM" id="MobiDB-lite"/>
    </source>
</evidence>
<sequence>MATPDGAVEVNGTHKPSVLIVGGLGYIGRFLAKYIHTQNLASSIRLVDKVLPQLAHLAPEFNEACSQDKFIQADASRDTSMARVFDHPDGPDASWDYVFNCAGETALSQPSEIYKLRSWQVSVTLAKEAAKRHVKCFVEVSTGMVYAPNRTPRTEQDKLKPWLKLAKAKLEAEQELSRVPGLNLVILRLAHVYGEYDSKFIAKALCLARVYQEQQKELKWLWTEDLRINTVHVEDVARALWAAAEWRAKNAVIPPSLLSSSSSSSSSPTLPRRPTLSKGEDGPSGNVPVFNIVDHGQTSQGQLADIISKVFDIRTGFQGTIISQFAKMNLEHVVDDLNEDLLQPWADMLEKNGITKPGPLTPFLEKELLKDTDLSLDGSLFERVVGFQYDRPDGLTVQGIKDMIASYEKMGWWP</sequence>
<gene>
    <name evidence="3" type="ORF">CLCR_04135</name>
</gene>
<accession>A0A1C1CIS3</accession>
<keyword evidence="4" id="KW-1185">Reference proteome</keyword>
<feature type="domain" description="NAD-dependent epimerase/dehydratase" evidence="2">
    <location>
        <begin position="18"/>
        <end position="246"/>
    </location>
</feature>
<dbReference type="eggNOG" id="KOG1430">
    <property type="taxonomic scope" value="Eukaryota"/>
</dbReference>
<dbReference type="InterPro" id="IPR036291">
    <property type="entry name" value="NAD(P)-bd_dom_sf"/>
</dbReference>
<evidence type="ECO:0000313" key="4">
    <source>
        <dbReference type="Proteomes" id="UP000094526"/>
    </source>
</evidence>
<dbReference type="VEuPathDB" id="FungiDB:CLCR_04135"/>
<dbReference type="EMBL" id="LGRB01000012">
    <property type="protein sequence ID" value="OCT48376.1"/>
    <property type="molecule type" value="Genomic_DNA"/>
</dbReference>
<protein>
    <submittedName>
        <fullName evidence="3">NAD dependent epimerase/dehydratase</fullName>
    </submittedName>
</protein>
<dbReference type="STRING" id="86049.A0A1C1CIS3"/>
<name>A0A1C1CIS3_9EURO</name>
<proteinExistence type="predicted"/>
<feature type="compositionally biased region" description="Low complexity" evidence="1">
    <location>
        <begin position="256"/>
        <end position="277"/>
    </location>
</feature>
<dbReference type="SUPFAM" id="SSF51735">
    <property type="entry name" value="NAD(P)-binding Rossmann-fold domains"/>
    <property type="match status" value="1"/>
</dbReference>
<dbReference type="Pfam" id="PF01370">
    <property type="entry name" value="Epimerase"/>
    <property type="match status" value="1"/>
</dbReference>
<evidence type="ECO:0000259" key="2">
    <source>
        <dbReference type="Pfam" id="PF01370"/>
    </source>
</evidence>
<dbReference type="Gene3D" id="3.40.50.720">
    <property type="entry name" value="NAD(P)-binding Rossmann-like Domain"/>
    <property type="match status" value="1"/>
</dbReference>
<dbReference type="AlphaFoldDB" id="A0A1C1CIS3"/>
<evidence type="ECO:0000313" key="3">
    <source>
        <dbReference type="EMBL" id="OCT48376.1"/>
    </source>
</evidence>
<dbReference type="PANTHER" id="PTHR43245">
    <property type="entry name" value="BIFUNCTIONAL POLYMYXIN RESISTANCE PROTEIN ARNA"/>
    <property type="match status" value="1"/>
</dbReference>
<dbReference type="InterPro" id="IPR050177">
    <property type="entry name" value="Lipid_A_modif_metabolic_enz"/>
</dbReference>
<dbReference type="VEuPathDB" id="FungiDB:G647_08512"/>
<reference evidence="4" key="1">
    <citation type="submission" date="2015-07" db="EMBL/GenBank/DDBJ databases">
        <authorList>
            <person name="Teixeira M.M."/>
            <person name="Souza R.C."/>
            <person name="Almeida L.G."/>
            <person name="Vicente V.A."/>
            <person name="de Hoog S."/>
            <person name="Bocca A.L."/>
            <person name="de Almeida S.R."/>
            <person name="Vasconcelos A.T."/>
            <person name="Felipe M.S."/>
        </authorList>
    </citation>
    <scope>NUCLEOTIDE SEQUENCE [LARGE SCALE GENOMIC DNA]</scope>
    <source>
        <strain evidence="4">KSF</strain>
    </source>
</reference>
<dbReference type="OrthoDB" id="16464at2759"/>
<organism evidence="3 4">
    <name type="scientific">Cladophialophora carrionii</name>
    <dbReference type="NCBI Taxonomy" id="86049"/>
    <lineage>
        <taxon>Eukaryota</taxon>
        <taxon>Fungi</taxon>
        <taxon>Dikarya</taxon>
        <taxon>Ascomycota</taxon>
        <taxon>Pezizomycotina</taxon>
        <taxon>Eurotiomycetes</taxon>
        <taxon>Chaetothyriomycetidae</taxon>
        <taxon>Chaetothyriales</taxon>
        <taxon>Herpotrichiellaceae</taxon>
        <taxon>Cladophialophora</taxon>
    </lineage>
</organism>
<dbReference type="PANTHER" id="PTHR43245:SF11">
    <property type="entry name" value="LD23561P"/>
    <property type="match status" value="1"/>
</dbReference>